<dbReference type="Pfam" id="PF00078">
    <property type="entry name" value="RVT_1"/>
    <property type="match status" value="1"/>
</dbReference>
<dbReference type="GO" id="GO:0004523">
    <property type="term" value="F:RNA-DNA hybrid ribonuclease activity"/>
    <property type="evidence" value="ECO:0007669"/>
    <property type="project" value="InterPro"/>
</dbReference>
<dbReference type="SUPFAM" id="SSF53098">
    <property type="entry name" value="Ribonuclease H-like"/>
    <property type="match status" value="1"/>
</dbReference>
<accession>A0A1Q9D757</accession>
<evidence type="ECO:0000313" key="3">
    <source>
        <dbReference type="EMBL" id="OLP91033.1"/>
    </source>
</evidence>
<dbReference type="PANTHER" id="PTHR19446">
    <property type="entry name" value="REVERSE TRANSCRIPTASES"/>
    <property type="match status" value="1"/>
</dbReference>
<keyword evidence="3" id="KW-0548">Nucleotidyltransferase</keyword>
<name>A0A1Q9D757_SYMMI</name>
<dbReference type="GO" id="GO:0003676">
    <property type="term" value="F:nucleic acid binding"/>
    <property type="evidence" value="ECO:0007669"/>
    <property type="project" value="InterPro"/>
</dbReference>
<keyword evidence="3" id="KW-0808">Transferase</keyword>
<dbReference type="PROSITE" id="PS50878">
    <property type="entry name" value="RT_POL"/>
    <property type="match status" value="1"/>
</dbReference>
<dbReference type="InterPro" id="IPR002156">
    <property type="entry name" value="RNaseH_domain"/>
</dbReference>
<protein>
    <submittedName>
        <fullName evidence="3">Putative RNA-directed DNA polymerase from transposon BS</fullName>
    </submittedName>
</protein>
<comment type="caution">
    <text evidence="3">The sequence shown here is derived from an EMBL/GenBank/DDBJ whole genome shotgun (WGS) entry which is preliminary data.</text>
</comment>
<feature type="domain" description="RNase H type-1" evidence="2">
    <location>
        <begin position="848"/>
        <end position="1002"/>
    </location>
</feature>
<evidence type="ECO:0000259" key="1">
    <source>
        <dbReference type="PROSITE" id="PS50878"/>
    </source>
</evidence>
<dbReference type="Proteomes" id="UP000186817">
    <property type="component" value="Unassembled WGS sequence"/>
</dbReference>
<keyword evidence="4" id="KW-1185">Reference proteome</keyword>
<evidence type="ECO:0000259" key="2">
    <source>
        <dbReference type="PROSITE" id="PS50879"/>
    </source>
</evidence>
<dbReference type="AlphaFoldDB" id="A0A1Q9D757"/>
<dbReference type="EMBL" id="LSRX01000682">
    <property type="protein sequence ID" value="OLP91033.1"/>
    <property type="molecule type" value="Genomic_DNA"/>
</dbReference>
<keyword evidence="3" id="KW-0695">RNA-directed DNA polymerase</keyword>
<organism evidence="3 4">
    <name type="scientific">Symbiodinium microadriaticum</name>
    <name type="common">Dinoflagellate</name>
    <name type="synonym">Zooxanthella microadriatica</name>
    <dbReference type="NCBI Taxonomy" id="2951"/>
    <lineage>
        <taxon>Eukaryota</taxon>
        <taxon>Sar</taxon>
        <taxon>Alveolata</taxon>
        <taxon>Dinophyceae</taxon>
        <taxon>Suessiales</taxon>
        <taxon>Symbiodiniaceae</taxon>
        <taxon>Symbiodinium</taxon>
    </lineage>
</organism>
<dbReference type="InterPro" id="IPR012337">
    <property type="entry name" value="RNaseH-like_sf"/>
</dbReference>
<sequence length="1102" mass="122604">MPIVASTRLDLWRSILHARGFRYGFESWWRSRPAKLVGSPAALPRTVPDESCIRAIHEDFRHNFRKLESWHLRHRTKILDAKYDKSLAQIQKELRAPAPEQVDTLQFRRSHAILATASSGVQVHVEGPLDLRGTSAWAIDGEPVDLISCEDNVCTLASPVSSIGLELEQVQTLSSVADVHSEFVSVWAARWQQHTSVDWSRFLNFVRAFLPSRPFDLPDIDASMWSRALRRFKPRAARGPDGWARDDLLKLPPQRTAELLGLLRAIEAETQPWPRQLLVGFVCLLSKDNGRTDTQGYRPICVYSIIYRAWAGIRAQQVLRILRGLVPEDLFGFIPGHETTELWYAVQLEVEQCCQTGDRLLGMSTDIVKCFNHLPRLPLLGMAAHVGFPARLLGPWSTFLQSTERRFLVRGQVSPPVLSSCGFPEGCPLSPVAMVLADWAFHIYMKAFLPPVRPLSYVDNLACLARTPFDLARAFNSVQCFMDMLQLTLDASKTYVWATDASARRSIACLGPPVVEATRELGGIMSFGASVRNAALKDRCQALGPTWKALARSRAPACLKIHTLPSKCWAKAMHGIAGVPLAEAQLQQLRTAATTAIKIRPAGVSSLLRLSLSSPDTADPGFYQLWCCARDLRRMAGKLPNLLSHWRTFAARYDGRQLHGPFTKLVQVFAQIGWSVQTPPLVMDHEGLLHNFLTLPLMLLRRLLEHAWLQYVASRHTHRAAMFDLKGLDPALLQADLSRLSALDNSRLATVRAGAFLFGHQHAHYDLRKDGLCPLCQQPDTVEHRVRFCPRYADLRQPHQWVCDAWPSLPTSLTHHLLPSANPHLPALRGMLQATADTTGVFFSSGFGDGWQHVFTDGSCLDFACPDLALAGWGLIHAHGATALACGVVPGLLQSAPRAELCAMKAAARWAIFTRQPCIVWSDALNVVEGVHALQDGRPRPSNADSDLWTELAALLEQLPQANFLVHHTPSHLDKGLTDSPFEDWLAVHNGHADTLAGLANRNRPHALRTTHAAALQYHNTTLEALRALRAIFFGIAEHSRHSTSQANHAAEDDEEFQAPPTGCSSKLVDLEDVLSLDWRSQLGSCIFEFPNSFAAWGWILF</sequence>
<gene>
    <name evidence="3" type="primary">RTase</name>
    <name evidence="3" type="ORF">AK812_SmicGene27312</name>
</gene>
<feature type="domain" description="Reverse transcriptase" evidence="1">
    <location>
        <begin position="266"/>
        <end position="514"/>
    </location>
</feature>
<dbReference type="GO" id="GO:0003964">
    <property type="term" value="F:RNA-directed DNA polymerase activity"/>
    <property type="evidence" value="ECO:0007669"/>
    <property type="project" value="UniProtKB-KW"/>
</dbReference>
<dbReference type="InterPro" id="IPR036397">
    <property type="entry name" value="RNaseH_sf"/>
</dbReference>
<dbReference type="OrthoDB" id="408060at2759"/>
<proteinExistence type="predicted"/>
<evidence type="ECO:0000313" key="4">
    <source>
        <dbReference type="Proteomes" id="UP000186817"/>
    </source>
</evidence>
<dbReference type="InterPro" id="IPR000477">
    <property type="entry name" value="RT_dom"/>
</dbReference>
<dbReference type="PROSITE" id="PS50879">
    <property type="entry name" value="RNASE_H_1"/>
    <property type="match status" value="1"/>
</dbReference>
<dbReference type="Gene3D" id="3.30.420.10">
    <property type="entry name" value="Ribonuclease H-like superfamily/Ribonuclease H"/>
    <property type="match status" value="1"/>
</dbReference>
<reference evidence="3 4" key="1">
    <citation type="submission" date="2016-02" db="EMBL/GenBank/DDBJ databases">
        <title>Genome analysis of coral dinoflagellate symbionts highlights evolutionary adaptations to a symbiotic lifestyle.</title>
        <authorList>
            <person name="Aranda M."/>
            <person name="Li Y."/>
            <person name="Liew Y.J."/>
            <person name="Baumgarten S."/>
            <person name="Simakov O."/>
            <person name="Wilson M."/>
            <person name="Piel J."/>
            <person name="Ashoor H."/>
            <person name="Bougouffa S."/>
            <person name="Bajic V.B."/>
            <person name="Ryu T."/>
            <person name="Ravasi T."/>
            <person name="Bayer T."/>
            <person name="Micklem G."/>
            <person name="Kim H."/>
            <person name="Bhak J."/>
            <person name="Lajeunesse T.C."/>
            <person name="Voolstra C.R."/>
        </authorList>
    </citation>
    <scope>NUCLEOTIDE SEQUENCE [LARGE SCALE GENOMIC DNA]</scope>
    <source>
        <strain evidence="3 4">CCMP2467</strain>
    </source>
</reference>